<organism evidence="8 9">
    <name type="scientific">Actinocatenispora thailandica</name>
    <dbReference type="NCBI Taxonomy" id="227318"/>
    <lineage>
        <taxon>Bacteria</taxon>
        <taxon>Bacillati</taxon>
        <taxon>Actinomycetota</taxon>
        <taxon>Actinomycetes</taxon>
        <taxon>Micromonosporales</taxon>
        <taxon>Micromonosporaceae</taxon>
        <taxon>Actinocatenispora</taxon>
    </lineage>
</organism>
<evidence type="ECO:0000256" key="4">
    <source>
        <dbReference type="ARBA" id="ARBA00022833"/>
    </source>
</evidence>
<evidence type="ECO:0000256" key="2">
    <source>
        <dbReference type="ARBA" id="ARBA00008072"/>
    </source>
</evidence>
<dbReference type="CDD" id="cd05285">
    <property type="entry name" value="sorbitol_DH"/>
    <property type="match status" value="1"/>
</dbReference>
<dbReference type="SUPFAM" id="SSF51735">
    <property type="entry name" value="NAD(P)-binding Rossmann-fold domains"/>
    <property type="match status" value="1"/>
</dbReference>
<dbReference type="InterPro" id="IPR013154">
    <property type="entry name" value="ADH-like_N"/>
</dbReference>
<dbReference type="InterPro" id="IPR002328">
    <property type="entry name" value="ADH_Zn_CS"/>
</dbReference>
<dbReference type="PROSITE" id="PS00059">
    <property type="entry name" value="ADH_ZINC"/>
    <property type="match status" value="1"/>
</dbReference>
<dbReference type="PANTHER" id="PTHR43161">
    <property type="entry name" value="SORBITOL DEHYDROGENASE"/>
    <property type="match status" value="1"/>
</dbReference>
<name>A0A7R7DRE5_9ACTN</name>
<dbReference type="AlphaFoldDB" id="A0A7R7DRE5"/>
<evidence type="ECO:0000313" key="8">
    <source>
        <dbReference type="EMBL" id="BCJ36215.1"/>
    </source>
</evidence>
<evidence type="ECO:0000313" key="9">
    <source>
        <dbReference type="Proteomes" id="UP000611640"/>
    </source>
</evidence>
<dbReference type="PANTHER" id="PTHR43161:SF9">
    <property type="entry name" value="SORBITOL DEHYDROGENASE"/>
    <property type="match status" value="1"/>
</dbReference>
<evidence type="ECO:0000256" key="6">
    <source>
        <dbReference type="RuleBase" id="RU361277"/>
    </source>
</evidence>
<dbReference type="SMART" id="SM00829">
    <property type="entry name" value="PKS_ER"/>
    <property type="match status" value="1"/>
</dbReference>
<dbReference type="KEGG" id="atl:Athai_37180"/>
<dbReference type="InterPro" id="IPR020843">
    <property type="entry name" value="ER"/>
</dbReference>
<evidence type="ECO:0000256" key="1">
    <source>
        <dbReference type="ARBA" id="ARBA00001947"/>
    </source>
</evidence>
<dbReference type="InterPro" id="IPR013149">
    <property type="entry name" value="ADH-like_C"/>
</dbReference>
<dbReference type="Gene3D" id="3.40.50.720">
    <property type="entry name" value="NAD(P)-binding Rossmann-like Domain"/>
    <property type="match status" value="1"/>
</dbReference>
<proteinExistence type="inferred from homology"/>
<keyword evidence="4 6" id="KW-0862">Zinc</keyword>
<evidence type="ECO:0000256" key="5">
    <source>
        <dbReference type="ARBA" id="ARBA00023002"/>
    </source>
</evidence>
<dbReference type="Pfam" id="PF00107">
    <property type="entry name" value="ADH_zinc_N"/>
    <property type="match status" value="1"/>
</dbReference>
<comment type="similarity">
    <text evidence="2 6">Belongs to the zinc-containing alcohol dehydrogenase family.</text>
</comment>
<dbReference type="SUPFAM" id="SSF50129">
    <property type="entry name" value="GroES-like"/>
    <property type="match status" value="1"/>
</dbReference>
<dbReference type="Gene3D" id="3.90.180.10">
    <property type="entry name" value="Medium-chain alcohol dehydrogenases, catalytic domain"/>
    <property type="match status" value="1"/>
</dbReference>
<dbReference type="Pfam" id="PF08240">
    <property type="entry name" value="ADH_N"/>
    <property type="match status" value="1"/>
</dbReference>
<dbReference type="InterPro" id="IPR045306">
    <property type="entry name" value="SDH-like"/>
</dbReference>
<keyword evidence="3 6" id="KW-0479">Metal-binding</keyword>
<dbReference type="GO" id="GO:0008270">
    <property type="term" value="F:zinc ion binding"/>
    <property type="evidence" value="ECO:0007669"/>
    <property type="project" value="InterPro"/>
</dbReference>
<dbReference type="InterPro" id="IPR036291">
    <property type="entry name" value="NAD(P)-bd_dom_sf"/>
</dbReference>
<keyword evidence="9" id="KW-1185">Reference proteome</keyword>
<protein>
    <submittedName>
        <fullName evidence="8">Sorbitol dehydrogenase</fullName>
    </submittedName>
</protein>
<dbReference type="EMBL" id="AP023355">
    <property type="protein sequence ID" value="BCJ36215.1"/>
    <property type="molecule type" value="Genomic_DNA"/>
</dbReference>
<dbReference type="InterPro" id="IPR011032">
    <property type="entry name" value="GroES-like_sf"/>
</dbReference>
<feature type="domain" description="Enoyl reductase (ER)" evidence="7">
    <location>
        <begin position="21"/>
        <end position="343"/>
    </location>
</feature>
<dbReference type="Proteomes" id="UP000611640">
    <property type="component" value="Chromosome"/>
</dbReference>
<accession>A0A7R7DRE5</accession>
<comment type="cofactor">
    <cofactor evidence="1 6">
        <name>Zn(2+)</name>
        <dbReference type="ChEBI" id="CHEBI:29105"/>
    </cofactor>
</comment>
<gene>
    <name evidence="8" type="ORF">Athai_37180</name>
</gene>
<evidence type="ECO:0000256" key="3">
    <source>
        <dbReference type="ARBA" id="ARBA00022723"/>
    </source>
</evidence>
<dbReference type="GO" id="GO:0016616">
    <property type="term" value="F:oxidoreductase activity, acting on the CH-OH group of donors, NAD or NADP as acceptor"/>
    <property type="evidence" value="ECO:0007669"/>
    <property type="project" value="InterPro"/>
</dbReference>
<evidence type="ECO:0000259" key="7">
    <source>
        <dbReference type="SMART" id="SM00829"/>
    </source>
</evidence>
<keyword evidence="5" id="KW-0560">Oxidoreductase</keyword>
<reference evidence="8 9" key="1">
    <citation type="submission" date="2020-08" db="EMBL/GenBank/DDBJ databases">
        <title>Whole genome shotgun sequence of Actinocatenispora thailandica NBRC 105041.</title>
        <authorList>
            <person name="Komaki H."/>
            <person name="Tamura T."/>
        </authorList>
    </citation>
    <scope>NUCLEOTIDE SEQUENCE [LARGE SCALE GENOMIC DNA]</scope>
    <source>
        <strain evidence="8 9">NBRC 105041</strain>
    </source>
</reference>
<sequence>MTDVRTAGTLPTTMRVSVLYGVGELGVEDRPVPAPGADEVLVEVGSVGVCGSDVHYYRHGRIGDHVVRAPLVLGHEAGGRIVGLGADVPAERLGERVSLEPGIPCRHCEQCRHGRYNLCPDVRFFATPPIDGAFCQYVAVPADFAYPVPEAISDDAAGLLEPLSVGIWSCRKAGVGPGSRVLIAGAGPIGLVTAQVAAAFGATEVIATDVAAPRLDAARRLGATGTVPAGTVLAATDAVDAFIDCSGAAPAVDAGIRSVRPAGSVVLVGMGADEIPLPVPVIQNRELRLTGTFRYANTWPLAIALAAGGRVDLDALVTGHFGLAQVDAALAASEDPNAIKAVVTPQH</sequence>
<dbReference type="RefSeq" id="WP_203962619.1">
    <property type="nucleotide sequence ID" value="NZ_AP023355.1"/>
</dbReference>